<dbReference type="Pfam" id="PF13439">
    <property type="entry name" value="Glyco_transf_4"/>
    <property type="match status" value="1"/>
</dbReference>
<dbReference type="CDD" id="cd03801">
    <property type="entry name" value="GT4_PimA-like"/>
    <property type="match status" value="1"/>
</dbReference>
<evidence type="ECO:0000259" key="1">
    <source>
        <dbReference type="Pfam" id="PF13439"/>
    </source>
</evidence>
<dbReference type="Gene3D" id="3.40.50.2000">
    <property type="entry name" value="Glycogen Phosphorylase B"/>
    <property type="match status" value="2"/>
</dbReference>
<proteinExistence type="predicted"/>
<dbReference type="EC" id="2.4.-.-" evidence="2"/>
<sequence>MATPSNASHAIGAVLLAAVHTPLNILWTLPYLPWPTTSGGKLRQYHLLRTLANRGHRITLLVQSKERLLPEVKAHLEGIVERLIVLPRRPLKHPLTLAAAAFAPYPLLASVNGFAPKLERVFAALLESDWDVVQIEHSYGLQPFLRQLQAKSQPFLLTEHNVESSLGAATYQQMPFWMQPYVCFDQWRYRRWEKQALAAAKCVAAVTPEDALRMAQIAQRKVDVVINGVDTAAFAHVLPDLNSQRVLFIGNFEYPPNRDAVAWSLDEIMPKVWAERPGARFVICGYAMPEAWRVRWPDPRIEWCGFVPDLTLEQQKSALFLAALREGGGSKLKVLEALAAGLPLVSTLQGVSGLALQAGQEYKVGQTAYELAQAVIDLLDKGEAAREMAEAGRRYACQNNDWQISASQLETLYQKINHADRN</sequence>
<dbReference type="PANTHER" id="PTHR12526:SF636">
    <property type="entry name" value="BLL3647 PROTEIN"/>
    <property type="match status" value="1"/>
</dbReference>
<feature type="domain" description="Glycosyltransferase subfamily 4-like N-terminal" evidence="1">
    <location>
        <begin position="45"/>
        <end position="232"/>
    </location>
</feature>
<dbReference type="PANTHER" id="PTHR12526">
    <property type="entry name" value="GLYCOSYLTRANSFERASE"/>
    <property type="match status" value="1"/>
</dbReference>
<accession>A0ABW2QWE5</accession>
<dbReference type="RefSeq" id="WP_380186641.1">
    <property type="nucleotide sequence ID" value="NZ_JBHTBQ010000008.1"/>
</dbReference>
<reference evidence="3" key="1">
    <citation type="journal article" date="2019" name="Int. J. Syst. Evol. Microbiol.">
        <title>The Global Catalogue of Microorganisms (GCM) 10K type strain sequencing project: providing services to taxonomists for standard genome sequencing and annotation.</title>
        <authorList>
            <consortium name="The Broad Institute Genomics Platform"/>
            <consortium name="The Broad Institute Genome Sequencing Center for Infectious Disease"/>
            <person name="Wu L."/>
            <person name="Ma J."/>
        </authorList>
    </citation>
    <scope>NUCLEOTIDE SEQUENCE [LARGE SCALE GENOMIC DNA]</scope>
    <source>
        <strain evidence="3">CCUG 62945</strain>
    </source>
</reference>
<dbReference type="GO" id="GO:0016757">
    <property type="term" value="F:glycosyltransferase activity"/>
    <property type="evidence" value="ECO:0007669"/>
    <property type="project" value="UniProtKB-KW"/>
</dbReference>
<keyword evidence="2" id="KW-0328">Glycosyltransferase</keyword>
<keyword evidence="2" id="KW-0808">Transferase</keyword>
<keyword evidence="3" id="KW-1185">Reference proteome</keyword>
<protein>
    <submittedName>
        <fullName evidence="2">Glycosyltransferase family 4 protein</fullName>
        <ecNumber evidence="2">2.4.-.-</ecNumber>
    </submittedName>
</protein>
<dbReference type="Pfam" id="PF13692">
    <property type="entry name" value="Glyco_trans_1_4"/>
    <property type="match status" value="1"/>
</dbReference>
<name>A0ABW2QWE5_9NEIS</name>
<dbReference type="Proteomes" id="UP001596473">
    <property type="component" value="Unassembled WGS sequence"/>
</dbReference>
<comment type="caution">
    <text evidence="2">The sequence shown here is derived from an EMBL/GenBank/DDBJ whole genome shotgun (WGS) entry which is preliminary data.</text>
</comment>
<evidence type="ECO:0000313" key="2">
    <source>
        <dbReference type="EMBL" id="MFC7419270.1"/>
    </source>
</evidence>
<gene>
    <name evidence="2" type="ORF">ACFQNF_05205</name>
</gene>
<evidence type="ECO:0000313" key="3">
    <source>
        <dbReference type="Proteomes" id="UP001596473"/>
    </source>
</evidence>
<organism evidence="2 3">
    <name type="scientific">Iodobacter arcticus</name>
    <dbReference type="NCBI Taxonomy" id="590593"/>
    <lineage>
        <taxon>Bacteria</taxon>
        <taxon>Pseudomonadati</taxon>
        <taxon>Pseudomonadota</taxon>
        <taxon>Betaproteobacteria</taxon>
        <taxon>Neisseriales</taxon>
        <taxon>Chitinibacteraceae</taxon>
        <taxon>Iodobacter</taxon>
    </lineage>
</organism>
<dbReference type="EMBL" id="JBHTBQ010000008">
    <property type="protein sequence ID" value="MFC7419270.1"/>
    <property type="molecule type" value="Genomic_DNA"/>
</dbReference>
<dbReference type="InterPro" id="IPR028098">
    <property type="entry name" value="Glyco_trans_4-like_N"/>
</dbReference>
<dbReference type="SUPFAM" id="SSF53756">
    <property type="entry name" value="UDP-Glycosyltransferase/glycogen phosphorylase"/>
    <property type="match status" value="1"/>
</dbReference>